<proteinExistence type="predicted"/>
<dbReference type="Proteomes" id="UP000632498">
    <property type="component" value="Unassembled WGS sequence"/>
</dbReference>
<feature type="transmembrane region" description="Helical" evidence="1">
    <location>
        <begin position="140"/>
        <end position="160"/>
    </location>
</feature>
<keyword evidence="1" id="KW-0812">Transmembrane</keyword>
<dbReference type="EMBL" id="BMHV01000015">
    <property type="protein sequence ID" value="GGF67845.1"/>
    <property type="molecule type" value="Genomic_DNA"/>
</dbReference>
<evidence type="ECO:0008006" key="4">
    <source>
        <dbReference type="Google" id="ProtNLM"/>
    </source>
</evidence>
<comment type="caution">
    <text evidence="2">The sequence shown here is derived from an EMBL/GenBank/DDBJ whole genome shotgun (WGS) entry which is preliminary data.</text>
</comment>
<feature type="transmembrane region" description="Helical" evidence="1">
    <location>
        <begin position="246"/>
        <end position="269"/>
    </location>
</feature>
<gene>
    <name evidence="2" type="ORF">GCM10011332_22480</name>
</gene>
<dbReference type="AlphaFoldDB" id="A0A917C1I7"/>
<feature type="transmembrane region" description="Helical" evidence="1">
    <location>
        <begin position="172"/>
        <end position="194"/>
    </location>
</feature>
<reference evidence="2" key="2">
    <citation type="submission" date="2020-09" db="EMBL/GenBank/DDBJ databases">
        <authorList>
            <person name="Sun Q."/>
            <person name="Zhou Y."/>
        </authorList>
    </citation>
    <scope>NUCLEOTIDE SEQUENCE</scope>
    <source>
        <strain evidence="2">CGMCC 1.15254</strain>
    </source>
</reference>
<feature type="transmembrane region" description="Helical" evidence="1">
    <location>
        <begin position="53"/>
        <end position="72"/>
    </location>
</feature>
<evidence type="ECO:0000256" key="1">
    <source>
        <dbReference type="SAM" id="Phobius"/>
    </source>
</evidence>
<organism evidence="2 3">
    <name type="scientific">Terasakiella brassicae</name>
    <dbReference type="NCBI Taxonomy" id="1634917"/>
    <lineage>
        <taxon>Bacteria</taxon>
        <taxon>Pseudomonadati</taxon>
        <taxon>Pseudomonadota</taxon>
        <taxon>Alphaproteobacteria</taxon>
        <taxon>Rhodospirillales</taxon>
        <taxon>Terasakiellaceae</taxon>
        <taxon>Terasakiella</taxon>
    </lineage>
</organism>
<sequence length="275" mass="30201">MAGLWLTAKLDISESLRAKWFFFYALIFGGLVVGLLVFGVTESRIMGITGLSRLLVTFIQITMAILPIFVLLSTVRSLAGDREAGVFEYLLALPVTLGGWYWGKFLGRFIVVFLPVFIAMFGSVLYGLVAGLDIPWFHFIYYTLLVISVSACFLGIGFMTSSLARSTDVSQAVAFLTWLLMLLFLDLILLGSIIKAHAPPETVIAIALANPLQTFRTASMMLFDPELILLGPSAYVILDTFGHAGYMAWSVLYPIVLGGLSASVGFWVFRRGDLP</sequence>
<dbReference type="GO" id="GO:0005886">
    <property type="term" value="C:plasma membrane"/>
    <property type="evidence" value="ECO:0007669"/>
    <property type="project" value="UniProtKB-SubCell"/>
</dbReference>
<dbReference type="PANTHER" id="PTHR43471">
    <property type="entry name" value="ABC TRANSPORTER PERMEASE"/>
    <property type="match status" value="1"/>
</dbReference>
<reference evidence="2" key="1">
    <citation type="journal article" date="2014" name="Int. J. Syst. Evol. Microbiol.">
        <title>Complete genome sequence of Corynebacterium casei LMG S-19264T (=DSM 44701T), isolated from a smear-ripened cheese.</title>
        <authorList>
            <consortium name="US DOE Joint Genome Institute (JGI-PGF)"/>
            <person name="Walter F."/>
            <person name="Albersmeier A."/>
            <person name="Kalinowski J."/>
            <person name="Ruckert C."/>
        </authorList>
    </citation>
    <scope>NUCLEOTIDE SEQUENCE</scope>
    <source>
        <strain evidence="2">CGMCC 1.15254</strain>
    </source>
</reference>
<keyword evidence="1" id="KW-1133">Transmembrane helix</keyword>
<feature type="transmembrane region" description="Helical" evidence="1">
    <location>
        <begin position="84"/>
        <end position="102"/>
    </location>
</feature>
<dbReference type="GO" id="GO:0140359">
    <property type="term" value="F:ABC-type transporter activity"/>
    <property type="evidence" value="ECO:0007669"/>
    <property type="project" value="InterPro"/>
</dbReference>
<evidence type="ECO:0000313" key="2">
    <source>
        <dbReference type="EMBL" id="GGF67845.1"/>
    </source>
</evidence>
<keyword evidence="1" id="KW-0472">Membrane</keyword>
<name>A0A917C1I7_9PROT</name>
<protein>
    <recommendedName>
        <fullName evidence="4">ABC transporter permease</fullName>
    </recommendedName>
</protein>
<dbReference type="RefSeq" id="WP_188665073.1">
    <property type="nucleotide sequence ID" value="NZ_BMHV01000015.1"/>
</dbReference>
<feature type="transmembrane region" description="Helical" evidence="1">
    <location>
        <begin position="20"/>
        <end position="41"/>
    </location>
</feature>
<dbReference type="Pfam" id="PF12679">
    <property type="entry name" value="ABC2_membrane_2"/>
    <property type="match status" value="1"/>
</dbReference>
<dbReference type="PANTHER" id="PTHR43471:SF1">
    <property type="entry name" value="ABC TRANSPORTER PERMEASE PROTEIN NOSY-RELATED"/>
    <property type="match status" value="1"/>
</dbReference>
<accession>A0A917C1I7</accession>
<evidence type="ECO:0000313" key="3">
    <source>
        <dbReference type="Proteomes" id="UP000632498"/>
    </source>
</evidence>
<keyword evidence="3" id="KW-1185">Reference proteome</keyword>
<feature type="transmembrane region" description="Helical" evidence="1">
    <location>
        <begin position="109"/>
        <end position="128"/>
    </location>
</feature>